<keyword evidence="2" id="KW-1185">Reference proteome</keyword>
<accession>A0ACC2MBD5</accession>
<evidence type="ECO:0000313" key="1">
    <source>
        <dbReference type="EMBL" id="KAJ8642985.1"/>
    </source>
</evidence>
<sequence>MDGLGIVGYAIQTVRDDHHRNYLITTDYQGEKVSKEEKRRSINAVLCEVTSSLSFGALQKSREETRLRCTFYTRGDLGFVPQKRERHLVHKRLLGDGNKLGHAGT</sequence>
<proteinExistence type="predicted"/>
<dbReference type="Proteomes" id="UP001234297">
    <property type="component" value="Chromosome 2"/>
</dbReference>
<evidence type="ECO:0000313" key="2">
    <source>
        <dbReference type="Proteomes" id="UP001234297"/>
    </source>
</evidence>
<gene>
    <name evidence="1" type="ORF">MRB53_004733</name>
</gene>
<comment type="caution">
    <text evidence="1">The sequence shown here is derived from an EMBL/GenBank/DDBJ whole genome shotgun (WGS) entry which is preliminary data.</text>
</comment>
<reference evidence="1 2" key="1">
    <citation type="journal article" date="2022" name="Hortic Res">
        <title>A haplotype resolved chromosomal level avocado genome allows analysis of novel avocado genes.</title>
        <authorList>
            <person name="Nath O."/>
            <person name="Fletcher S.J."/>
            <person name="Hayward A."/>
            <person name="Shaw L.M."/>
            <person name="Masouleh A.K."/>
            <person name="Furtado A."/>
            <person name="Henry R.J."/>
            <person name="Mitter N."/>
        </authorList>
    </citation>
    <scope>NUCLEOTIDE SEQUENCE [LARGE SCALE GENOMIC DNA]</scope>
    <source>
        <strain evidence="2">cv. Hass</strain>
    </source>
</reference>
<protein>
    <submittedName>
        <fullName evidence="1">Uncharacterized protein</fullName>
    </submittedName>
</protein>
<dbReference type="EMBL" id="CM056810">
    <property type="protein sequence ID" value="KAJ8642985.1"/>
    <property type="molecule type" value="Genomic_DNA"/>
</dbReference>
<organism evidence="1 2">
    <name type="scientific">Persea americana</name>
    <name type="common">Avocado</name>
    <dbReference type="NCBI Taxonomy" id="3435"/>
    <lineage>
        <taxon>Eukaryota</taxon>
        <taxon>Viridiplantae</taxon>
        <taxon>Streptophyta</taxon>
        <taxon>Embryophyta</taxon>
        <taxon>Tracheophyta</taxon>
        <taxon>Spermatophyta</taxon>
        <taxon>Magnoliopsida</taxon>
        <taxon>Magnoliidae</taxon>
        <taxon>Laurales</taxon>
        <taxon>Lauraceae</taxon>
        <taxon>Persea</taxon>
    </lineage>
</organism>
<name>A0ACC2MBD5_PERAE</name>